<comment type="caution">
    <text evidence="2">The sequence shown here is derived from an EMBL/GenBank/DDBJ whole genome shotgun (WGS) entry which is preliminary data.</text>
</comment>
<dbReference type="AlphaFoldDB" id="A0AAD4QZL1"/>
<proteinExistence type="predicted"/>
<sequence length="93" mass="10680">MDHVHHITDTLINTVAILSNCYLLYLIRYHSTFGVKLYQHLLTIDSALDLFLCVSAFIAQPVREFNSIMPKIPHFLLNNYSLVHPTTVGGIYY</sequence>
<dbReference type="Pfam" id="PF10317">
    <property type="entry name" value="7TM_GPCR_Srd"/>
    <property type="match status" value="1"/>
</dbReference>
<dbReference type="EMBL" id="JAKKPZ010000149">
    <property type="protein sequence ID" value="KAI1700325.1"/>
    <property type="molecule type" value="Genomic_DNA"/>
</dbReference>
<accession>A0AAD4QZL1</accession>
<dbReference type="InterPro" id="IPR019421">
    <property type="entry name" value="7TM_GPCR_serpentine_rcpt_Srd"/>
</dbReference>
<evidence type="ECO:0000313" key="2">
    <source>
        <dbReference type="EMBL" id="KAI1700325.1"/>
    </source>
</evidence>
<gene>
    <name evidence="2" type="ORF">DdX_16790</name>
</gene>
<name>A0AAD4QZL1_9BILA</name>
<dbReference type="Proteomes" id="UP001201812">
    <property type="component" value="Unassembled WGS sequence"/>
</dbReference>
<keyword evidence="1" id="KW-1133">Transmembrane helix</keyword>
<protein>
    <submittedName>
        <fullName evidence="2">Serpentine type 7TM GPCR chemoreceptor srd domain-containing protein</fullName>
    </submittedName>
</protein>
<feature type="transmembrane region" description="Helical" evidence="1">
    <location>
        <begin position="12"/>
        <end position="31"/>
    </location>
</feature>
<keyword evidence="3" id="KW-1185">Reference proteome</keyword>
<keyword evidence="1" id="KW-0812">Transmembrane</keyword>
<evidence type="ECO:0000256" key="1">
    <source>
        <dbReference type="SAM" id="Phobius"/>
    </source>
</evidence>
<reference evidence="2" key="1">
    <citation type="submission" date="2022-01" db="EMBL/GenBank/DDBJ databases">
        <title>Genome Sequence Resource for Two Populations of Ditylenchus destructor, the Migratory Endoparasitic Phytonematode.</title>
        <authorList>
            <person name="Zhang H."/>
            <person name="Lin R."/>
            <person name="Xie B."/>
        </authorList>
    </citation>
    <scope>NUCLEOTIDE SEQUENCE</scope>
    <source>
        <strain evidence="2">BazhouSP</strain>
    </source>
</reference>
<organism evidence="2 3">
    <name type="scientific">Ditylenchus destructor</name>
    <dbReference type="NCBI Taxonomy" id="166010"/>
    <lineage>
        <taxon>Eukaryota</taxon>
        <taxon>Metazoa</taxon>
        <taxon>Ecdysozoa</taxon>
        <taxon>Nematoda</taxon>
        <taxon>Chromadorea</taxon>
        <taxon>Rhabditida</taxon>
        <taxon>Tylenchina</taxon>
        <taxon>Tylenchomorpha</taxon>
        <taxon>Sphaerularioidea</taxon>
        <taxon>Anguinidae</taxon>
        <taxon>Anguininae</taxon>
        <taxon>Ditylenchus</taxon>
    </lineage>
</organism>
<keyword evidence="1" id="KW-0472">Membrane</keyword>
<evidence type="ECO:0000313" key="3">
    <source>
        <dbReference type="Proteomes" id="UP001201812"/>
    </source>
</evidence>